<dbReference type="Pfam" id="PF09848">
    <property type="entry name" value="SLFN-g3_helicase"/>
    <property type="match status" value="1"/>
</dbReference>
<dbReference type="AlphaFoldDB" id="A0A2V4AF11"/>
<proteinExistence type="predicted"/>
<evidence type="ECO:0000259" key="1">
    <source>
        <dbReference type="Pfam" id="PF09848"/>
    </source>
</evidence>
<dbReference type="RefSeq" id="WP_110358844.1">
    <property type="nucleotide sequence ID" value="NZ_QFLI01000001.1"/>
</dbReference>
<dbReference type="SUPFAM" id="SSF52540">
    <property type="entry name" value="P-loop containing nucleoside triphosphate hydrolases"/>
    <property type="match status" value="1"/>
</dbReference>
<dbReference type="InterPro" id="IPR027417">
    <property type="entry name" value="P-loop_NTPase"/>
</dbReference>
<keyword evidence="3" id="KW-1185">Reference proteome</keyword>
<gene>
    <name evidence="2" type="ORF">DF185_00905</name>
</gene>
<feature type="domain" description="Schlafen group 3-like DNA/RNA helicase" evidence="1">
    <location>
        <begin position="208"/>
        <end position="418"/>
    </location>
</feature>
<evidence type="ECO:0000313" key="3">
    <source>
        <dbReference type="Proteomes" id="UP000248079"/>
    </source>
</evidence>
<dbReference type="Gene3D" id="3.40.50.300">
    <property type="entry name" value="P-loop containing nucleotide triphosphate hydrolases"/>
    <property type="match status" value="1"/>
</dbReference>
<accession>A0A2V4AF11</accession>
<dbReference type="OrthoDB" id="1411900at2"/>
<evidence type="ECO:0000313" key="2">
    <source>
        <dbReference type="EMBL" id="PXY02684.1"/>
    </source>
</evidence>
<reference evidence="2 3" key="1">
    <citation type="submission" date="2018-05" db="EMBL/GenBank/DDBJ databases">
        <title>Marinifilum breve JC075T sp. nov., a marine bacterium isolated from Yongle Blue Hole in the South China Sea.</title>
        <authorList>
            <person name="Fu T."/>
        </authorList>
    </citation>
    <scope>NUCLEOTIDE SEQUENCE [LARGE SCALE GENOMIC DNA]</scope>
    <source>
        <strain evidence="2 3">JC075</strain>
    </source>
</reference>
<protein>
    <recommendedName>
        <fullName evidence="1">Schlafen group 3-like DNA/RNA helicase domain-containing protein</fullName>
    </recommendedName>
</protein>
<comment type="caution">
    <text evidence="2">The sequence shown here is derived from an EMBL/GenBank/DDBJ whole genome shotgun (WGS) entry which is preliminary data.</text>
</comment>
<sequence>MKQINLISVLNGHKTIADELFNSYLDFFSVKIKKEELNDLRVFVKHLISKTNNIKLFDKYFIGYSIPQIGKEFDLLRIDDDSILNVELKRKSTPEKIKKQILRNRYYLSFLNKDVYIFTYVAEERKLYSVDKEDNIIEVKIKYLLSILEAQKVIEIKDIDCYFNPSNYLVSPFNSTEAFINGKYFLTKHQEEFKCQILKQLNLSNYSILAIKGKAGTGKTLLTYDIVKEFSEHHSILLVHCGYLNDGHISLRDNYGWEIVSAKKLQYRDFSNYHLVVIDEAQRVYPIQLEHVVNETKKLSINCLFSYDGQQTLRRGEINNNIEQLIQRNVTVNSYELTTKIRTNKEVASFIQCLFNKNRQLEKVNYSNIKLNYFSSYKLAVSFLKQLKSENWKIINYTPSTVYTLPYESHKLDDENDNAHTVIGQEFDNVVAVVDEYFYYNNNRLSTKKYRNRPYYHPTKMLFQIVSRTRIGLNVVIINNKEILSRCLDILNN</sequence>
<name>A0A2V4AF11_9BACT</name>
<organism evidence="2 3">
    <name type="scientific">Marinifilum breve</name>
    <dbReference type="NCBI Taxonomy" id="2184082"/>
    <lineage>
        <taxon>Bacteria</taxon>
        <taxon>Pseudomonadati</taxon>
        <taxon>Bacteroidota</taxon>
        <taxon>Bacteroidia</taxon>
        <taxon>Marinilabiliales</taxon>
        <taxon>Marinifilaceae</taxon>
    </lineage>
</organism>
<dbReference type="EMBL" id="QFLI01000001">
    <property type="protein sequence ID" value="PXY02684.1"/>
    <property type="molecule type" value="Genomic_DNA"/>
</dbReference>
<dbReference type="Proteomes" id="UP000248079">
    <property type="component" value="Unassembled WGS sequence"/>
</dbReference>
<dbReference type="InterPro" id="IPR018647">
    <property type="entry name" value="SLFN_3-like_DNA/RNA_helicase"/>
</dbReference>